<organism evidence="7 8">
    <name type="scientific">Quercus suber</name>
    <name type="common">Cork oak</name>
    <dbReference type="NCBI Taxonomy" id="58331"/>
    <lineage>
        <taxon>Eukaryota</taxon>
        <taxon>Viridiplantae</taxon>
        <taxon>Streptophyta</taxon>
        <taxon>Embryophyta</taxon>
        <taxon>Tracheophyta</taxon>
        <taxon>Spermatophyta</taxon>
        <taxon>Magnoliopsida</taxon>
        <taxon>eudicotyledons</taxon>
        <taxon>Gunneridae</taxon>
        <taxon>Pentapetalae</taxon>
        <taxon>rosids</taxon>
        <taxon>fabids</taxon>
        <taxon>Fagales</taxon>
        <taxon>Fagaceae</taxon>
        <taxon>Quercus</taxon>
    </lineage>
</organism>
<evidence type="ECO:0000256" key="5">
    <source>
        <dbReference type="ARBA" id="ARBA00023242"/>
    </source>
</evidence>
<dbReference type="GO" id="GO:0005634">
    <property type="term" value="C:nucleus"/>
    <property type="evidence" value="ECO:0007669"/>
    <property type="project" value="UniProtKB-SubCell"/>
</dbReference>
<comment type="subcellular location">
    <subcellularLocation>
        <location evidence="1">Nucleus</location>
    </subcellularLocation>
</comment>
<gene>
    <name evidence="7" type="primary">VRN1_7</name>
    <name evidence="7" type="ORF">CFP56_018167</name>
</gene>
<keyword evidence="2" id="KW-0805">Transcription regulation</keyword>
<proteinExistence type="predicted"/>
<dbReference type="SUPFAM" id="SSF101936">
    <property type="entry name" value="DNA-binding pseudobarrel domain"/>
    <property type="match status" value="2"/>
</dbReference>
<evidence type="ECO:0000313" key="8">
    <source>
        <dbReference type="Proteomes" id="UP000237347"/>
    </source>
</evidence>
<keyword evidence="5" id="KW-0539">Nucleus</keyword>
<evidence type="ECO:0000256" key="3">
    <source>
        <dbReference type="ARBA" id="ARBA00023125"/>
    </source>
</evidence>
<accession>A0AAW0KIK9</accession>
<dbReference type="AlphaFoldDB" id="A0AAW0KIK9"/>
<keyword evidence="4" id="KW-0804">Transcription</keyword>
<keyword evidence="8" id="KW-1185">Reference proteome</keyword>
<dbReference type="GO" id="GO:0003677">
    <property type="term" value="F:DNA binding"/>
    <property type="evidence" value="ECO:0007669"/>
    <property type="project" value="UniProtKB-KW"/>
</dbReference>
<dbReference type="EMBL" id="PKMF04000287">
    <property type="protein sequence ID" value="KAK7839283.1"/>
    <property type="molecule type" value="Genomic_DNA"/>
</dbReference>
<dbReference type="SMART" id="SM01019">
    <property type="entry name" value="B3"/>
    <property type="match status" value="1"/>
</dbReference>
<evidence type="ECO:0000259" key="6">
    <source>
        <dbReference type="PROSITE" id="PS50863"/>
    </source>
</evidence>
<dbReference type="InterPro" id="IPR050655">
    <property type="entry name" value="Plant_B3_domain"/>
</dbReference>
<feature type="domain" description="TF-B3" evidence="6">
    <location>
        <begin position="78"/>
        <end position="173"/>
    </location>
</feature>
<evidence type="ECO:0000313" key="7">
    <source>
        <dbReference type="EMBL" id="KAK7839283.1"/>
    </source>
</evidence>
<evidence type="ECO:0000256" key="1">
    <source>
        <dbReference type="ARBA" id="ARBA00004123"/>
    </source>
</evidence>
<dbReference type="CDD" id="cd10017">
    <property type="entry name" value="B3_DNA"/>
    <property type="match status" value="1"/>
</dbReference>
<dbReference type="InterPro" id="IPR015300">
    <property type="entry name" value="DNA-bd_pseudobarrel_sf"/>
</dbReference>
<dbReference type="PROSITE" id="PS50863">
    <property type="entry name" value="B3"/>
    <property type="match status" value="1"/>
</dbReference>
<sequence>MGCPLLSLQPALTLPYAGIWKVGLEKADEKIWFNDCWQEFMEYRSICSGHLLVFGYERNSNFHDVLIFYPTFTEIQNPSSKNYKLELESSSLNYVPAGFAKNYIGSDQTVKIQTSDKKHWSFQCNYHHGASKVMRMGNGWSAFSKDNNLQEGDVIVFEVIKRMPIVLGISIFT</sequence>
<dbReference type="PANTHER" id="PTHR31920:SF147">
    <property type="entry name" value="TF-B3 DOMAIN-CONTAINING PROTEIN"/>
    <property type="match status" value="1"/>
</dbReference>
<reference evidence="7 8" key="1">
    <citation type="journal article" date="2018" name="Sci. Data">
        <title>The draft genome sequence of cork oak.</title>
        <authorList>
            <person name="Ramos A.M."/>
            <person name="Usie A."/>
            <person name="Barbosa P."/>
            <person name="Barros P.M."/>
            <person name="Capote T."/>
            <person name="Chaves I."/>
            <person name="Simoes F."/>
            <person name="Abreu I."/>
            <person name="Carrasquinho I."/>
            <person name="Faro C."/>
            <person name="Guimaraes J.B."/>
            <person name="Mendonca D."/>
            <person name="Nobrega F."/>
            <person name="Rodrigues L."/>
            <person name="Saibo N.J.M."/>
            <person name="Varela M.C."/>
            <person name="Egas C."/>
            <person name="Matos J."/>
            <person name="Miguel C.M."/>
            <person name="Oliveira M.M."/>
            <person name="Ricardo C.P."/>
            <person name="Goncalves S."/>
        </authorList>
    </citation>
    <scope>NUCLEOTIDE SEQUENCE [LARGE SCALE GENOMIC DNA]</scope>
    <source>
        <strain evidence="8">cv. HL8</strain>
    </source>
</reference>
<dbReference type="Pfam" id="PF02362">
    <property type="entry name" value="B3"/>
    <property type="match status" value="1"/>
</dbReference>
<evidence type="ECO:0000256" key="4">
    <source>
        <dbReference type="ARBA" id="ARBA00023163"/>
    </source>
</evidence>
<protein>
    <submittedName>
        <fullName evidence="7">B3 domain-containing transcription factor vrn1</fullName>
    </submittedName>
</protein>
<comment type="caution">
    <text evidence="7">The sequence shown here is derived from an EMBL/GenBank/DDBJ whole genome shotgun (WGS) entry which is preliminary data.</text>
</comment>
<dbReference type="Gene3D" id="2.40.330.10">
    <property type="entry name" value="DNA-binding pseudobarrel domain"/>
    <property type="match status" value="2"/>
</dbReference>
<dbReference type="Proteomes" id="UP000237347">
    <property type="component" value="Unassembled WGS sequence"/>
</dbReference>
<name>A0AAW0KIK9_QUESU</name>
<dbReference type="PANTHER" id="PTHR31920">
    <property type="entry name" value="B3 DOMAIN-CONTAINING"/>
    <property type="match status" value="1"/>
</dbReference>
<keyword evidence="3" id="KW-0238">DNA-binding</keyword>
<evidence type="ECO:0000256" key="2">
    <source>
        <dbReference type="ARBA" id="ARBA00023015"/>
    </source>
</evidence>
<dbReference type="InterPro" id="IPR003340">
    <property type="entry name" value="B3_DNA-bd"/>
</dbReference>